<dbReference type="GO" id="GO:1904985">
    <property type="term" value="P:negative regulation of quinolinate biosynthetic process"/>
    <property type="evidence" value="ECO:0007669"/>
    <property type="project" value="UniProtKB-UniRule"/>
</dbReference>
<evidence type="ECO:0000256" key="4">
    <source>
        <dbReference type="ARBA" id="ARBA00012365"/>
    </source>
</evidence>
<evidence type="ECO:0000256" key="11">
    <source>
        <dbReference type="RuleBase" id="RU366045"/>
    </source>
</evidence>
<evidence type="ECO:0000313" key="13">
    <source>
        <dbReference type="EMBL" id="KAI1708841.1"/>
    </source>
</evidence>
<dbReference type="Gene3D" id="3.20.20.140">
    <property type="entry name" value="Metal-dependent hydrolases"/>
    <property type="match status" value="1"/>
</dbReference>
<accession>A0AAD4R4F2</accession>
<proteinExistence type="inferred from homology"/>
<dbReference type="Pfam" id="PF04909">
    <property type="entry name" value="Amidohydro_2"/>
    <property type="match status" value="1"/>
</dbReference>
<dbReference type="GO" id="GO:0001760">
    <property type="term" value="F:aminocarboxymuconate-semialdehyde decarboxylase activity"/>
    <property type="evidence" value="ECO:0007669"/>
    <property type="project" value="UniProtKB-UniRule"/>
</dbReference>
<evidence type="ECO:0000259" key="12">
    <source>
        <dbReference type="Pfam" id="PF04909"/>
    </source>
</evidence>
<keyword evidence="9 11" id="KW-0456">Lyase</keyword>
<evidence type="ECO:0000313" key="14">
    <source>
        <dbReference type="Proteomes" id="UP001201812"/>
    </source>
</evidence>
<comment type="function">
    <text evidence="11">Converts alpha-amino-beta-carboxymuconate-epsilon-semialdehyde (ACMS) to alpha-aminomuconate semialdehyde (AMS).</text>
</comment>
<evidence type="ECO:0000256" key="5">
    <source>
        <dbReference type="ARBA" id="ARBA00021214"/>
    </source>
</evidence>
<dbReference type="GO" id="GO:0005829">
    <property type="term" value="C:cytosol"/>
    <property type="evidence" value="ECO:0007669"/>
    <property type="project" value="UniProtKB-UniRule"/>
</dbReference>
<sequence length="218" mass="24744">MRRCVTELGMPGFQIGSHINEKNLDHSDLYPIYKAAEELDACLFVHPWDMHNWGGRMEKYWLPWLVGMPSETAQAICCVLMGGILERFPRLRLCFAHGGGSYSSIFGRVAHGYKVRPDLCATDELAKPPSTYHGQFWCDSHVNDRRLLALLADVIGHDKICLGTDYPFPLGELEVGQVVEEYCKSDSSLEKQKDKMFWKNGVSFLKIDESKLDDGQNK</sequence>
<evidence type="ECO:0000256" key="10">
    <source>
        <dbReference type="ARBA" id="ARBA00031120"/>
    </source>
</evidence>
<comment type="pathway">
    <text evidence="1 11">Secondary metabolite metabolism; quinolate metabolism.</text>
</comment>
<keyword evidence="7 11" id="KW-0210">Decarboxylase</keyword>
<keyword evidence="14" id="KW-1185">Reference proteome</keyword>
<reference evidence="13" key="1">
    <citation type="submission" date="2022-01" db="EMBL/GenBank/DDBJ databases">
        <title>Genome Sequence Resource for Two Populations of Ditylenchus destructor, the Migratory Endoparasitic Phytonematode.</title>
        <authorList>
            <person name="Zhang H."/>
            <person name="Lin R."/>
            <person name="Xie B."/>
        </authorList>
    </citation>
    <scope>NUCLEOTIDE SEQUENCE</scope>
    <source>
        <strain evidence="13">BazhouSP</strain>
    </source>
</reference>
<gene>
    <name evidence="13" type="ORF">DdX_11597</name>
</gene>
<dbReference type="EC" id="4.1.1.45" evidence="4 11"/>
<evidence type="ECO:0000256" key="6">
    <source>
        <dbReference type="ARBA" id="ARBA00022723"/>
    </source>
</evidence>
<evidence type="ECO:0000256" key="9">
    <source>
        <dbReference type="ARBA" id="ARBA00023239"/>
    </source>
</evidence>
<dbReference type="PANTHER" id="PTHR21240:SF27">
    <property type="entry name" value="2-AMINO-3-CARBOXYMUCONATE-6-SEMIALDEHYDE DECARBOXYLASE"/>
    <property type="match status" value="1"/>
</dbReference>
<dbReference type="AlphaFoldDB" id="A0AAD4R4F2"/>
<organism evidence="13 14">
    <name type="scientific">Ditylenchus destructor</name>
    <dbReference type="NCBI Taxonomy" id="166010"/>
    <lineage>
        <taxon>Eukaryota</taxon>
        <taxon>Metazoa</taxon>
        <taxon>Ecdysozoa</taxon>
        <taxon>Nematoda</taxon>
        <taxon>Chromadorea</taxon>
        <taxon>Rhabditida</taxon>
        <taxon>Tylenchina</taxon>
        <taxon>Tylenchomorpha</taxon>
        <taxon>Sphaerularioidea</taxon>
        <taxon>Anguinidae</taxon>
        <taxon>Anguininae</taxon>
        <taxon>Ditylenchus</taxon>
    </lineage>
</organism>
<protein>
    <recommendedName>
        <fullName evidence="5 11">2-amino-3-carboxymuconate-6-semialdehyde decarboxylase</fullName>
        <ecNumber evidence="4 11">4.1.1.45</ecNumber>
    </recommendedName>
    <alternativeName>
        <fullName evidence="10 11">Picolinate carboxylase</fullName>
    </alternativeName>
</protein>
<dbReference type="Proteomes" id="UP001201812">
    <property type="component" value="Unassembled WGS sequence"/>
</dbReference>
<evidence type="ECO:0000256" key="8">
    <source>
        <dbReference type="ARBA" id="ARBA00022833"/>
    </source>
</evidence>
<dbReference type="PANTHER" id="PTHR21240">
    <property type="entry name" value="2-AMINO-3-CARBOXYLMUCONATE-6-SEMIALDEHYDE DECARBOXYLASE"/>
    <property type="match status" value="1"/>
</dbReference>
<evidence type="ECO:0000256" key="2">
    <source>
        <dbReference type="ARBA" id="ARBA00005871"/>
    </source>
</evidence>
<dbReference type="EMBL" id="JAKKPZ010000033">
    <property type="protein sequence ID" value="KAI1708841.1"/>
    <property type="molecule type" value="Genomic_DNA"/>
</dbReference>
<dbReference type="GO" id="GO:0046872">
    <property type="term" value="F:metal ion binding"/>
    <property type="evidence" value="ECO:0007669"/>
    <property type="project" value="UniProtKB-KW"/>
</dbReference>
<dbReference type="GO" id="GO:0019748">
    <property type="term" value="P:secondary metabolic process"/>
    <property type="evidence" value="ECO:0007669"/>
    <property type="project" value="TreeGrafter"/>
</dbReference>
<dbReference type="InterPro" id="IPR032466">
    <property type="entry name" value="Metal_Hydrolase"/>
</dbReference>
<comment type="subunit">
    <text evidence="3 11">Monomer.</text>
</comment>
<evidence type="ECO:0000256" key="1">
    <source>
        <dbReference type="ARBA" id="ARBA00005079"/>
    </source>
</evidence>
<comment type="caution">
    <text evidence="13">The sequence shown here is derived from an EMBL/GenBank/DDBJ whole genome shotgun (WGS) entry which is preliminary data.</text>
</comment>
<dbReference type="GO" id="GO:0016787">
    <property type="term" value="F:hydrolase activity"/>
    <property type="evidence" value="ECO:0007669"/>
    <property type="project" value="InterPro"/>
</dbReference>
<evidence type="ECO:0000256" key="3">
    <source>
        <dbReference type="ARBA" id="ARBA00011245"/>
    </source>
</evidence>
<keyword evidence="8" id="KW-0862">Zinc</keyword>
<comment type="catalytic activity">
    <reaction evidence="11">
        <text>2-amino-3-carboxymuconate 6-semialdehyde + H(+) = 2-aminomuconate 6-semialdehyde + CO2</text>
        <dbReference type="Rhea" id="RHEA:16557"/>
        <dbReference type="ChEBI" id="CHEBI:15378"/>
        <dbReference type="ChEBI" id="CHEBI:16526"/>
        <dbReference type="ChEBI" id="CHEBI:77634"/>
        <dbReference type="ChEBI" id="CHEBI:77803"/>
        <dbReference type="EC" id="4.1.1.45"/>
    </reaction>
</comment>
<name>A0AAD4R4F2_9BILA</name>
<evidence type="ECO:0000256" key="7">
    <source>
        <dbReference type="ARBA" id="ARBA00022793"/>
    </source>
</evidence>
<dbReference type="InterPro" id="IPR032465">
    <property type="entry name" value="ACMSD"/>
</dbReference>
<comment type="similarity">
    <text evidence="2">Belongs to the metallo-dependent hydrolases superfamily. ACMSD family.</text>
</comment>
<dbReference type="InterPro" id="IPR006680">
    <property type="entry name" value="Amidohydro-rel"/>
</dbReference>
<keyword evidence="6" id="KW-0479">Metal-binding</keyword>
<dbReference type="SUPFAM" id="SSF51556">
    <property type="entry name" value="Metallo-dependent hydrolases"/>
    <property type="match status" value="1"/>
</dbReference>
<feature type="domain" description="Amidohydrolase-related" evidence="12">
    <location>
        <begin position="2"/>
        <end position="200"/>
    </location>
</feature>